<feature type="repeat" description="ANK" evidence="3">
    <location>
        <begin position="598"/>
        <end position="631"/>
    </location>
</feature>
<proteinExistence type="predicted"/>
<evidence type="ECO:0000313" key="5">
    <source>
        <dbReference type="EMBL" id="EAU90708.2"/>
    </source>
</evidence>
<protein>
    <recommendedName>
        <fullName evidence="4">Nephrocystin 3-like N-terminal domain-containing protein</fullName>
    </recommendedName>
</protein>
<dbReference type="PRINTS" id="PR01415">
    <property type="entry name" value="ANKYRIN"/>
</dbReference>
<dbReference type="GO" id="GO:0006357">
    <property type="term" value="P:regulation of transcription by RNA polymerase II"/>
    <property type="evidence" value="ECO:0007669"/>
    <property type="project" value="TreeGrafter"/>
</dbReference>
<dbReference type="PROSITE" id="PS50297">
    <property type="entry name" value="ANK_REP_REGION"/>
    <property type="match status" value="2"/>
</dbReference>
<name>A8N8D0_COPC7</name>
<dbReference type="InterPro" id="IPR056884">
    <property type="entry name" value="NPHP3-like_N"/>
</dbReference>
<dbReference type="SMART" id="SM00248">
    <property type="entry name" value="ANK"/>
    <property type="match status" value="7"/>
</dbReference>
<dbReference type="InParanoid" id="A8N8D0"/>
<dbReference type="GO" id="GO:0005634">
    <property type="term" value="C:nucleus"/>
    <property type="evidence" value="ECO:0007669"/>
    <property type="project" value="TreeGrafter"/>
</dbReference>
<evidence type="ECO:0000256" key="3">
    <source>
        <dbReference type="PROSITE-ProRule" id="PRU00023"/>
    </source>
</evidence>
<feature type="repeat" description="ANK" evidence="3">
    <location>
        <begin position="632"/>
        <end position="665"/>
    </location>
</feature>
<feature type="domain" description="Nephrocystin 3-like N-terminal" evidence="4">
    <location>
        <begin position="88"/>
        <end position="225"/>
    </location>
</feature>
<dbReference type="InterPro" id="IPR002110">
    <property type="entry name" value="Ankyrin_rpt"/>
</dbReference>
<dbReference type="GeneID" id="6007547"/>
<keyword evidence="6" id="KW-1185">Reference proteome</keyword>
<evidence type="ECO:0000256" key="2">
    <source>
        <dbReference type="ARBA" id="ARBA00023043"/>
    </source>
</evidence>
<dbReference type="Pfam" id="PF24883">
    <property type="entry name" value="NPHP3_N"/>
    <property type="match status" value="1"/>
</dbReference>
<evidence type="ECO:0000313" key="6">
    <source>
        <dbReference type="Proteomes" id="UP000001861"/>
    </source>
</evidence>
<dbReference type="PANTHER" id="PTHR24126">
    <property type="entry name" value="ANKYRIN REPEAT, PH AND SEC7 DOMAIN CONTAINING PROTEIN SECG-RELATED"/>
    <property type="match status" value="1"/>
</dbReference>
<dbReference type="VEuPathDB" id="FungiDB:CC1G_03977"/>
<dbReference type="PANTHER" id="PTHR24126:SF14">
    <property type="entry name" value="ANK_REP_REGION DOMAIN-CONTAINING PROTEIN"/>
    <property type="match status" value="1"/>
</dbReference>
<dbReference type="InterPro" id="IPR036770">
    <property type="entry name" value="Ankyrin_rpt-contain_sf"/>
</dbReference>
<dbReference type="Gene3D" id="1.25.40.20">
    <property type="entry name" value="Ankyrin repeat-containing domain"/>
    <property type="match status" value="3"/>
</dbReference>
<dbReference type="Pfam" id="PF12796">
    <property type="entry name" value="Ank_2"/>
    <property type="match status" value="2"/>
</dbReference>
<comment type="caution">
    <text evidence="5">The sequence shown here is derived from an EMBL/GenBank/DDBJ whole genome shotgun (WGS) entry which is preliminary data.</text>
</comment>
<dbReference type="Proteomes" id="UP000001861">
    <property type="component" value="Unassembled WGS sequence"/>
</dbReference>
<feature type="repeat" description="ANK" evidence="3">
    <location>
        <begin position="700"/>
        <end position="732"/>
    </location>
</feature>
<reference evidence="5 6" key="1">
    <citation type="journal article" date="2010" name="Proc. Natl. Acad. Sci. U.S.A.">
        <title>Insights into evolution of multicellular fungi from the assembled chromosomes of the mushroom Coprinopsis cinerea (Coprinus cinereus).</title>
        <authorList>
            <person name="Stajich J.E."/>
            <person name="Wilke S.K."/>
            <person name="Ahren D."/>
            <person name="Au C.H."/>
            <person name="Birren B.W."/>
            <person name="Borodovsky M."/>
            <person name="Burns C."/>
            <person name="Canback B."/>
            <person name="Casselton L.A."/>
            <person name="Cheng C.K."/>
            <person name="Deng J."/>
            <person name="Dietrich F.S."/>
            <person name="Fargo D.C."/>
            <person name="Farman M.L."/>
            <person name="Gathman A.C."/>
            <person name="Goldberg J."/>
            <person name="Guigo R."/>
            <person name="Hoegger P.J."/>
            <person name="Hooker J.B."/>
            <person name="Huggins A."/>
            <person name="James T.Y."/>
            <person name="Kamada T."/>
            <person name="Kilaru S."/>
            <person name="Kodira C."/>
            <person name="Kues U."/>
            <person name="Kupfer D."/>
            <person name="Kwan H.S."/>
            <person name="Lomsadze A."/>
            <person name="Li W."/>
            <person name="Lilly W.W."/>
            <person name="Ma L.J."/>
            <person name="Mackey A.J."/>
            <person name="Manning G."/>
            <person name="Martin F."/>
            <person name="Muraguchi H."/>
            <person name="Natvig D.O."/>
            <person name="Palmerini H."/>
            <person name="Ramesh M.A."/>
            <person name="Rehmeyer C.J."/>
            <person name="Roe B.A."/>
            <person name="Shenoy N."/>
            <person name="Stanke M."/>
            <person name="Ter-Hovhannisyan V."/>
            <person name="Tunlid A."/>
            <person name="Velagapudi R."/>
            <person name="Vision T.J."/>
            <person name="Zeng Q."/>
            <person name="Zolan M.E."/>
            <person name="Pukkila P.J."/>
        </authorList>
    </citation>
    <scope>NUCLEOTIDE SEQUENCE [LARGE SCALE GENOMIC DNA]</scope>
    <source>
        <strain evidence="6">Okayama-7 / 130 / ATCC MYA-4618 / FGSC 9003</strain>
    </source>
</reference>
<dbReference type="SUPFAM" id="SSF48403">
    <property type="entry name" value="Ankyrin repeat"/>
    <property type="match status" value="1"/>
</dbReference>
<dbReference type="AlphaFoldDB" id="A8N8D0"/>
<sequence>MALTATDASPLATRPSITIGECNIISGGMMIAGNYSSTTHVHNIFPHAEPNDSSKSRDTLISDITAWFDLKSNSRAIHNDVRKKRIDGTGYWFINSKEYQDWKGTKGAVLCGTGILDDLLLLEESVQNVCVLLIYNRYNETLSIGDILKSFILQIIQRHNHLVDLVQPLYRSGRLERTAPSDDDLLKLLLKLEGHFQRTYYIVDGFDEVDRKYQLNLIKVLAQLQGNLIFSSRPSEHLRTELEGARHMTLLAQEEDLRLLVDNRLGHYKGLCRILEKHHYREEATRKIADKAAGMFLHAALQIEALRNCLSLSAIEAKLEQFPTGIEGMYTASISRIESQDPDLVKIAKQLLLWVVFARGPLSLRDLKAALGANPDTYSVEESLMPDEFSIVELCCGLVELDTESDVVRLVPREALERVLLRDFPHPHLFISKVLAQRMVDNNLPNCTIAKREDFTSVVKQVPLLRYSYQHWGTHVLECGRSPEATDATMAFLRQCTSFPCDLGWGTLDLLQPLHVAAYYGISIYLDRVSDSEGNPNASAHGRIHFVKRCLRIRSISINGRNERGETALFFASAFGHEEVVKELLQFWGVNVNATDNHGWTALMIASVQGHDRVVHRLLQFHGIDVNTTDNEGWTALMFTSQDGHDGIVNQLLQFHGINVNAADKEGWTALMLASFDGHDRVVRRLLQFHGVSVNARTHHNSTALTLASEYGYEMVVQQLLEHGADVNAADNDGDTSLIMASGAGYEGIVARLLQCPGIDIHAANESGTTALSAAREKGHAAIVEM</sequence>
<dbReference type="GO" id="GO:0061629">
    <property type="term" value="F:RNA polymerase II-specific DNA-binding transcription factor binding"/>
    <property type="evidence" value="ECO:0007669"/>
    <property type="project" value="TreeGrafter"/>
</dbReference>
<evidence type="ECO:0000256" key="1">
    <source>
        <dbReference type="ARBA" id="ARBA00022737"/>
    </source>
</evidence>
<accession>A8N8D0</accession>
<dbReference type="KEGG" id="cci:CC1G_03977"/>
<dbReference type="eggNOG" id="KOG0504">
    <property type="taxonomic scope" value="Eukaryota"/>
</dbReference>
<dbReference type="RefSeq" id="XP_001831086.2">
    <property type="nucleotide sequence ID" value="XM_001831034.2"/>
</dbReference>
<feature type="repeat" description="ANK" evidence="3">
    <location>
        <begin position="666"/>
        <end position="699"/>
    </location>
</feature>
<dbReference type="Pfam" id="PF00023">
    <property type="entry name" value="Ank"/>
    <property type="match status" value="1"/>
</dbReference>
<dbReference type="PROSITE" id="PS50088">
    <property type="entry name" value="ANK_REPEAT"/>
    <property type="match status" value="5"/>
</dbReference>
<gene>
    <name evidence="5" type="ORF">CC1G_03977</name>
</gene>
<evidence type="ECO:0000259" key="4">
    <source>
        <dbReference type="Pfam" id="PF24883"/>
    </source>
</evidence>
<keyword evidence="1" id="KW-0677">Repeat</keyword>
<dbReference type="OMA" id="GKICSWL"/>
<dbReference type="EMBL" id="AACS02000007">
    <property type="protein sequence ID" value="EAU90708.2"/>
    <property type="molecule type" value="Genomic_DNA"/>
</dbReference>
<keyword evidence="2 3" id="KW-0040">ANK repeat</keyword>
<dbReference type="HOGENOM" id="CLU_000288_34_23_1"/>
<organism evidence="5 6">
    <name type="scientific">Coprinopsis cinerea (strain Okayama-7 / 130 / ATCC MYA-4618 / FGSC 9003)</name>
    <name type="common">Inky cap fungus</name>
    <name type="synonym">Hormographiella aspergillata</name>
    <dbReference type="NCBI Taxonomy" id="240176"/>
    <lineage>
        <taxon>Eukaryota</taxon>
        <taxon>Fungi</taxon>
        <taxon>Dikarya</taxon>
        <taxon>Basidiomycota</taxon>
        <taxon>Agaricomycotina</taxon>
        <taxon>Agaricomycetes</taxon>
        <taxon>Agaricomycetidae</taxon>
        <taxon>Agaricales</taxon>
        <taxon>Agaricineae</taxon>
        <taxon>Psathyrellaceae</taxon>
        <taxon>Coprinopsis</taxon>
    </lineage>
</organism>
<dbReference type="OrthoDB" id="194358at2759"/>
<feature type="repeat" description="ANK" evidence="3">
    <location>
        <begin position="564"/>
        <end position="597"/>
    </location>
</feature>